<evidence type="ECO:0000313" key="1">
    <source>
        <dbReference type="EMBL" id="WDZ52154.1"/>
    </source>
</evidence>
<reference evidence="1" key="1">
    <citation type="journal article" date="2022" name="Front Environ Sci">
        <title>Complete genome sequence analysis of a novel alkane-degrading bacterial strain, Acinetobacter vivianii KJ-1, and its diesel degradation ability.</title>
        <authorList>
            <person name="Zhang Y."/>
            <person name="Song F."/>
            <person name="Wang J."/>
            <person name="Zhao Q."/>
            <person name="Zheng L."/>
            <person name="Wang Z."/>
            <person name="Zhang X."/>
            <person name="Gao Y."/>
            <person name="Chen G."/>
            <person name="Huang Y."/>
        </authorList>
    </citation>
    <scope>NUCLEOTIDE SEQUENCE</scope>
    <source>
        <strain evidence="1">KJ-1</strain>
    </source>
</reference>
<proteinExistence type="predicted"/>
<protein>
    <submittedName>
        <fullName evidence="1">Uncharacterized protein</fullName>
    </submittedName>
</protein>
<evidence type="ECO:0000313" key="2">
    <source>
        <dbReference type="Proteomes" id="UP001199528"/>
    </source>
</evidence>
<reference evidence="1" key="2">
    <citation type="submission" date="2023-02" db="EMBL/GenBank/DDBJ databases">
        <authorList>
            <person name="Huang Y."/>
            <person name="Zhang Y."/>
            <person name="Zhang T."/>
            <person name="Wang J."/>
        </authorList>
    </citation>
    <scope>NUCLEOTIDE SEQUENCE</scope>
    <source>
        <strain evidence="1">KJ-1</strain>
    </source>
</reference>
<name>A0AAJ6NKN7_9GAMM</name>
<sequence>MPQYLRIADNIYRHFEEEKKFNVPLQDCLNFIVKQLREELKDTDLKLLYNYIDFVEGFQDKPTKDHISIDVSLVPNYKNKDEFVLWLAGFIERITEGGVKRLPPIHEEIPAEFTFERDLSIILDKLKTSSAEQIKSYFESDEYKNN</sequence>
<dbReference type="Proteomes" id="UP001199528">
    <property type="component" value="Chromosome"/>
</dbReference>
<organism evidence="1 2">
    <name type="scientific">Acinetobacter vivianii</name>
    <dbReference type="NCBI Taxonomy" id="1776742"/>
    <lineage>
        <taxon>Bacteria</taxon>
        <taxon>Pseudomonadati</taxon>
        <taxon>Pseudomonadota</taxon>
        <taxon>Gammaproteobacteria</taxon>
        <taxon>Moraxellales</taxon>
        <taxon>Moraxellaceae</taxon>
        <taxon>Acinetobacter</taxon>
    </lineage>
</organism>
<dbReference type="KEGG" id="aviv:LF296_05080"/>
<dbReference type="RefSeq" id="WP_062846708.1">
    <property type="nucleotide sequence ID" value="NZ_CP085083.1"/>
</dbReference>
<dbReference type="AlphaFoldDB" id="A0AAJ6NKN7"/>
<accession>A0AAJ6NKN7</accession>
<gene>
    <name evidence="1" type="ORF">LF296_05080</name>
</gene>
<dbReference type="EMBL" id="CP085083">
    <property type="protein sequence ID" value="WDZ52154.1"/>
    <property type="molecule type" value="Genomic_DNA"/>
</dbReference>